<protein>
    <submittedName>
        <fullName evidence="3">Uncharacterized protein</fullName>
    </submittedName>
</protein>
<comment type="caution">
    <text evidence="3">The sequence shown here is derived from an EMBL/GenBank/DDBJ whole genome shotgun (WGS) entry which is preliminary data.</text>
</comment>
<keyword evidence="1" id="KW-0732">Signal</keyword>
<reference evidence="2 5" key="2">
    <citation type="submission" date="2020-08" db="EMBL/GenBank/DDBJ databases">
        <title>Genomic Encyclopedia of Type Strains, Phase IV (KMG-IV): sequencing the most valuable type-strain genomes for metagenomic binning, comparative biology and taxonomic classification.</title>
        <authorList>
            <person name="Goeker M."/>
        </authorList>
    </citation>
    <scope>NUCLEOTIDE SEQUENCE [LARGE SCALE GENOMIC DNA]</scope>
    <source>
        <strain evidence="2 5">DSM 8510</strain>
    </source>
</reference>
<dbReference type="RefSeq" id="WP_160760060.1">
    <property type="nucleotide sequence ID" value="NZ_BAAADZ010000002.1"/>
</dbReference>
<dbReference type="Pfam" id="PF20420">
    <property type="entry name" value="DUF6702"/>
    <property type="match status" value="1"/>
</dbReference>
<evidence type="ECO:0000256" key="1">
    <source>
        <dbReference type="SAM" id="SignalP"/>
    </source>
</evidence>
<evidence type="ECO:0000313" key="4">
    <source>
        <dbReference type="Proteomes" id="UP000430021"/>
    </source>
</evidence>
<dbReference type="AlphaFoldDB" id="A0A6I4UHJ9"/>
<sequence>MIRALLVLLAMVLAPIGAGTAAAHQQKFTISTVSLNERTGMIEIAHQVPVHDAEHALVVQRTGNPNIHTPDIIGSEDSREAFARYVTRRFLLVVDGQIITPDYVGSEISGGSLWVYQETPAPAPSAEGTQTLIRINSQILTDVWARQENRVNIGGGTSVQTFIFKSGDLAQTAPLTR</sequence>
<reference evidence="3 4" key="1">
    <citation type="submission" date="2019-12" db="EMBL/GenBank/DDBJ databases">
        <title>Genomic-based taxomic classification of the family Erythrobacteraceae.</title>
        <authorList>
            <person name="Xu L."/>
        </authorList>
    </citation>
    <scope>NUCLEOTIDE SEQUENCE [LARGE SCALE GENOMIC DNA]</scope>
    <source>
        <strain evidence="3 4">JCM 10282</strain>
    </source>
</reference>
<dbReference type="InterPro" id="IPR046525">
    <property type="entry name" value="DUF6702"/>
</dbReference>
<dbReference type="EMBL" id="JACICE010000001">
    <property type="protein sequence ID" value="MBB3774370.1"/>
    <property type="molecule type" value="Genomic_DNA"/>
</dbReference>
<dbReference type="EMBL" id="WTYB01000001">
    <property type="protein sequence ID" value="MXP37976.1"/>
    <property type="molecule type" value="Genomic_DNA"/>
</dbReference>
<evidence type="ECO:0000313" key="2">
    <source>
        <dbReference type="EMBL" id="MBB3774370.1"/>
    </source>
</evidence>
<gene>
    <name evidence="2" type="ORF">FHS52_000313</name>
    <name evidence="3" type="ORF">GRI59_05010</name>
</gene>
<keyword evidence="5" id="KW-1185">Reference proteome</keyword>
<accession>A0A6I4UHJ9</accession>
<proteinExistence type="predicted"/>
<dbReference type="OrthoDB" id="5741133at2"/>
<evidence type="ECO:0000313" key="3">
    <source>
        <dbReference type="EMBL" id="MXP37976.1"/>
    </source>
</evidence>
<dbReference type="Proteomes" id="UP000430021">
    <property type="component" value="Unassembled WGS sequence"/>
</dbReference>
<evidence type="ECO:0000313" key="5">
    <source>
        <dbReference type="Proteomes" id="UP000548685"/>
    </source>
</evidence>
<dbReference type="Proteomes" id="UP000548685">
    <property type="component" value="Unassembled WGS sequence"/>
</dbReference>
<organism evidence="3 4">
    <name type="scientific">Erythrobacter ramosus</name>
    <dbReference type="NCBI Taxonomy" id="35811"/>
    <lineage>
        <taxon>Bacteria</taxon>
        <taxon>Pseudomonadati</taxon>
        <taxon>Pseudomonadota</taxon>
        <taxon>Alphaproteobacteria</taxon>
        <taxon>Sphingomonadales</taxon>
        <taxon>Erythrobacteraceae</taxon>
        <taxon>Erythrobacter/Porphyrobacter group</taxon>
        <taxon>Erythrobacter</taxon>
    </lineage>
</organism>
<feature type="signal peptide" evidence="1">
    <location>
        <begin position="1"/>
        <end position="23"/>
    </location>
</feature>
<name>A0A6I4UHJ9_9SPHN</name>
<feature type="chain" id="PRO_5026102217" evidence="1">
    <location>
        <begin position="24"/>
        <end position="177"/>
    </location>
</feature>